<accession>A0A3N9P4R3</accession>
<gene>
    <name evidence="1" type="ORF">EH198_16370</name>
</gene>
<dbReference type="RefSeq" id="WP_185702927.1">
    <property type="nucleotide sequence ID" value="NZ_RQPI01000009.1"/>
</dbReference>
<dbReference type="EMBL" id="RQPI01000009">
    <property type="protein sequence ID" value="RQW10390.1"/>
    <property type="molecule type" value="Genomic_DNA"/>
</dbReference>
<sequence length="79" mass="9307">MITMNLLNRIFNSFNTHSKTSIRPQDERFIRSVESIEQTLKRSLRGDEYRVLFSFDSEQAELIKNLVKEARDIESDKAV</sequence>
<dbReference type="AlphaFoldDB" id="A0A3N9P4R3"/>
<protein>
    <submittedName>
        <fullName evidence="1">Uncharacterized protein</fullName>
    </submittedName>
</protein>
<keyword evidence="2" id="KW-1185">Reference proteome</keyword>
<proteinExistence type="predicted"/>
<name>A0A3N9P4R3_9BACL</name>
<organism evidence="1 2">
    <name type="scientific">Paenibacillus rhizophilus</name>
    <dbReference type="NCBI Taxonomy" id="1850366"/>
    <lineage>
        <taxon>Bacteria</taxon>
        <taxon>Bacillati</taxon>
        <taxon>Bacillota</taxon>
        <taxon>Bacilli</taxon>
        <taxon>Bacillales</taxon>
        <taxon>Paenibacillaceae</taxon>
        <taxon>Paenibacillus</taxon>
    </lineage>
</organism>
<evidence type="ECO:0000313" key="1">
    <source>
        <dbReference type="EMBL" id="RQW10390.1"/>
    </source>
</evidence>
<comment type="caution">
    <text evidence="1">The sequence shown here is derived from an EMBL/GenBank/DDBJ whole genome shotgun (WGS) entry which is preliminary data.</text>
</comment>
<reference evidence="1 2" key="1">
    <citation type="submission" date="2018-11" db="EMBL/GenBank/DDBJ databases">
        <title>Genome sequence of strain 7197.</title>
        <authorList>
            <person name="Gao J."/>
            <person name="Sun J."/>
        </authorList>
    </citation>
    <scope>NUCLEOTIDE SEQUENCE [LARGE SCALE GENOMIC DNA]</scope>
    <source>
        <strain evidence="1 2">7197</strain>
    </source>
</reference>
<dbReference type="Proteomes" id="UP000282529">
    <property type="component" value="Unassembled WGS sequence"/>
</dbReference>
<evidence type="ECO:0000313" key="2">
    <source>
        <dbReference type="Proteomes" id="UP000282529"/>
    </source>
</evidence>